<evidence type="ECO:0000256" key="4">
    <source>
        <dbReference type="ARBA" id="ARBA00022692"/>
    </source>
</evidence>
<protein>
    <recommendedName>
        <fullName evidence="9">Protein RFT1 homolog</fullName>
    </recommendedName>
</protein>
<comment type="caution">
    <text evidence="10">The sequence shown here is derived from an EMBL/GenBank/DDBJ whole genome shotgun (WGS) entry which is preliminary data.</text>
</comment>
<feature type="transmembrane region" description="Helical" evidence="9">
    <location>
        <begin position="37"/>
        <end position="59"/>
    </location>
</feature>
<sequence length="131" mass="15183">MGKKCFLWFLDSNIDMTLRISYSAVFIKNYFKESSSFSFSSCLPSGWTFLLISGVITLISENIFLDQENFWPTFMIHLSVGLACFCISSYVMYILSSYLSLQRKEHGLPGSFLWHDMFTHANRRILTIESD</sequence>
<evidence type="ECO:0000256" key="6">
    <source>
        <dbReference type="ARBA" id="ARBA00022989"/>
    </source>
</evidence>
<evidence type="ECO:0000256" key="5">
    <source>
        <dbReference type="ARBA" id="ARBA00022824"/>
    </source>
</evidence>
<dbReference type="Proteomes" id="UP000289738">
    <property type="component" value="Chromosome B03"/>
</dbReference>
<evidence type="ECO:0000256" key="1">
    <source>
        <dbReference type="ARBA" id="ARBA00004477"/>
    </source>
</evidence>
<name>A0A445A6N6_ARAHY</name>
<evidence type="ECO:0000256" key="3">
    <source>
        <dbReference type="ARBA" id="ARBA00010288"/>
    </source>
</evidence>
<organism evidence="10 11">
    <name type="scientific">Arachis hypogaea</name>
    <name type="common">Peanut</name>
    <dbReference type="NCBI Taxonomy" id="3818"/>
    <lineage>
        <taxon>Eukaryota</taxon>
        <taxon>Viridiplantae</taxon>
        <taxon>Streptophyta</taxon>
        <taxon>Embryophyta</taxon>
        <taxon>Tracheophyta</taxon>
        <taxon>Spermatophyta</taxon>
        <taxon>Magnoliopsida</taxon>
        <taxon>eudicotyledons</taxon>
        <taxon>Gunneridae</taxon>
        <taxon>Pentapetalae</taxon>
        <taxon>rosids</taxon>
        <taxon>fabids</taxon>
        <taxon>Fabales</taxon>
        <taxon>Fabaceae</taxon>
        <taxon>Papilionoideae</taxon>
        <taxon>50 kb inversion clade</taxon>
        <taxon>dalbergioids sensu lato</taxon>
        <taxon>Dalbergieae</taxon>
        <taxon>Pterocarpus clade</taxon>
        <taxon>Arachis</taxon>
    </lineage>
</organism>
<dbReference type="GO" id="GO:0006488">
    <property type="term" value="P:dolichol-linked oligosaccharide biosynthetic process"/>
    <property type="evidence" value="ECO:0007669"/>
    <property type="project" value="InterPro"/>
</dbReference>
<keyword evidence="4 9" id="KW-0812">Transmembrane</keyword>
<accession>A0A445A6N6</accession>
<comment type="pathway">
    <text evidence="2">Protein modification; protein glycosylation.</text>
</comment>
<keyword evidence="11" id="KW-1185">Reference proteome</keyword>
<evidence type="ECO:0000256" key="8">
    <source>
        <dbReference type="ARBA" id="ARBA00045912"/>
    </source>
</evidence>
<comment type="similarity">
    <text evidence="3 9">Belongs to the RFT1 family.</text>
</comment>
<dbReference type="AlphaFoldDB" id="A0A445A6N6"/>
<evidence type="ECO:0000313" key="10">
    <source>
        <dbReference type="EMBL" id="RYR22114.1"/>
    </source>
</evidence>
<dbReference type="EMBL" id="SDMP01000013">
    <property type="protein sequence ID" value="RYR22114.1"/>
    <property type="molecule type" value="Genomic_DNA"/>
</dbReference>
<evidence type="ECO:0000256" key="2">
    <source>
        <dbReference type="ARBA" id="ARBA00004922"/>
    </source>
</evidence>
<dbReference type="GO" id="GO:0005789">
    <property type="term" value="C:endoplasmic reticulum membrane"/>
    <property type="evidence" value="ECO:0007669"/>
    <property type="project" value="UniProtKB-SubCell"/>
</dbReference>
<gene>
    <name evidence="10" type="ORF">Ahy_B03g067394</name>
</gene>
<keyword evidence="6 9" id="KW-1133">Transmembrane helix</keyword>
<dbReference type="InterPro" id="IPR007594">
    <property type="entry name" value="RFT1"/>
</dbReference>
<reference evidence="10 11" key="1">
    <citation type="submission" date="2019-01" db="EMBL/GenBank/DDBJ databases">
        <title>Sequencing of cultivated peanut Arachis hypogaea provides insights into genome evolution and oil improvement.</title>
        <authorList>
            <person name="Chen X."/>
        </authorList>
    </citation>
    <scope>NUCLEOTIDE SEQUENCE [LARGE SCALE GENOMIC DNA]</scope>
    <source>
        <strain evidence="11">cv. Fuhuasheng</strain>
        <tissue evidence="10">Leaves</tissue>
    </source>
</reference>
<feature type="transmembrane region" description="Helical" evidence="9">
    <location>
        <begin position="71"/>
        <end position="95"/>
    </location>
</feature>
<comment type="subcellular location">
    <subcellularLocation>
        <location evidence="1 9">Endoplasmic reticulum membrane</location>
        <topology evidence="1 9">Multi-pass membrane protein</topology>
    </subcellularLocation>
</comment>
<comment type="caution">
    <text evidence="9">Lacks conserved residue(s) required for the propagation of feature annotation.</text>
</comment>
<evidence type="ECO:0000313" key="11">
    <source>
        <dbReference type="Proteomes" id="UP000289738"/>
    </source>
</evidence>
<comment type="function">
    <text evidence="8 9">Intramembrane glycolipid transporter that operates in the biosynthetic pathway of dolichol-linked oligosaccharides, the glycan precursors employed in protein asparagine (N)-glycosylation. The sequential addition of sugars to dolichol pyrophosphate produces dolichol-linked oligosaccharides containing fourteen sugars, including two GlcNAcs, nine mannoses and three glucoses. Once assembled, the oligosaccharide is transferred from the lipid to nascent proteins by oligosaccharyltransferases. The assembly of dolichol-linked oligosaccharides begins on the cytosolic side of the endoplasmic reticulum membrane and finishes in its lumen. RFT1 could mediate the translocation of the cytosolically oriented intermediate DolPP-GlcNAc2Man5, produced by ALG11, into the ER lumen where dolichol-linked oligosaccharides assembly continues. However, the intramembrane lipid transporter activity could not be confirmed in vitro.</text>
</comment>
<keyword evidence="7 9" id="KW-0472">Membrane</keyword>
<evidence type="ECO:0000256" key="7">
    <source>
        <dbReference type="ARBA" id="ARBA00023136"/>
    </source>
</evidence>
<keyword evidence="5" id="KW-0256">Endoplasmic reticulum</keyword>
<evidence type="ECO:0000256" key="9">
    <source>
        <dbReference type="RuleBase" id="RU365067"/>
    </source>
</evidence>
<dbReference type="GO" id="GO:0034203">
    <property type="term" value="P:glycolipid translocation"/>
    <property type="evidence" value="ECO:0007669"/>
    <property type="project" value="TreeGrafter"/>
</dbReference>
<dbReference type="PANTHER" id="PTHR13117">
    <property type="entry name" value="ENDOPLASMIC RETICULUM MULTISPAN TRANSMEMBRANE PROTEIN-RELATED"/>
    <property type="match status" value="1"/>
</dbReference>
<dbReference type="PANTHER" id="PTHR13117:SF5">
    <property type="entry name" value="PROTEIN RFT1 HOMOLOG"/>
    <property type="match status" value="1"/>
</dbReference>
<proteinExistence type="inferred from homology"/>
<dbReference type="Pfam" id="PF04506">
    <property type="entry name" value="Rft-1"/>
    <property type="match status" value="1"/>
</dbReference>